<keyword evidence="4" id="KW-1185">Reference proteome</keyword>
<feature type="transmembrane region" description="Helical" evidence="2">
    <location>
        <begin position="165"/>
        <end position="185"/>
    </location>
</feature>
<proteinExistence type="predicted"/>
<evidence type="ECO:0000256" key="1">
    <source>
        <dbReference type="SAM" id="MobiDB-lite"/>
    </source>
</evidence>
<name>A0AAD4M3Q5_9AGAM</name>
<keyword evidence="2" id="KW-1133">Transmembrane helix</keyword>
<protein>
    <submittedName>
        <fullName evidence="3">Uncharacterized protein</fullName>
    </submittedName>
</protein>
<organism evidence="3 4">
    <name type="scientific">Multifurca ochricompacta</name>
    <dbReference type="NCBI Taxonomy" id="376703"/>
    <lineage>
        <taxon>Eukaryota</taxon>
        <taxon>Fungi</taxon>
        <taxon>Dikarya</taxon>
        <taxon>Basidiomycota</taxon>
        <taxon>Agaricomycotina</taxon>
        <taxon>Agaricomycetes</taxon>
        <taxon>Russulales</taxon>
        <taxon>Russulaceae</taxon>
        <taxon>Multifurca</taxon>
    </lineage>
</organism>
<reference evidence="3" key="1">
    <citation type="journal article" date="2022" name="New Phytol.">
        <title>Evolutionary transition to the ectomycorrhizal habit in the genomes of a hyperdiverse lineage of mushroom-forming fungi.</title>
        <authorList>
            <person name="Looney B."/>
            <person name="Miyauchi S."/>
            <person name="Morin E."/>
            <person name="Drula E."/>
            <person name="Courty P.E."/>
            <person name="Kohler A."/>
            <person name="Kuo A."/>
            <person name="LaButti K."/>
            <person name="Pangilinan J."/>
            <person name="Lipzen A."/>
            <person name="Riley R."/>
            <person name="Andreopoulos W."/>
            <person name="He G."/>
            <person name="Johnson J."/>
            <person name="Nolan M."/>
            <person name="Tritt A."/>
            <person name="Barry K.W."/>
            <person name="Grigoriev I.V."/>
            <person name="Nagy L.G."/>
            <person name="Hibbett D."/>
            <person name="Henrissat B."/>
            <person name="Matheny P.B."/>
            <person name="Labbe J."/>
            <person name="Martin F.M."/>
        </authorList>
    </citation>
    <scope>NUCLEOTIDE SEQUENCE</scope>
    <source>
        <strain evidence="3">BPL690</strain>
    </source>
</reference>
<evidence type="ECO:0000313" key="4">
    <source>
        <dbReference type="Proteomes" id="UP001203297"/>
    </source>
</evidence>
<dbReference type="AlphaFoldDB" id="A0AAD4M3Q5"/>
<feature type="transmembrane region" description="Helical" evidence="2">
    <location>
        <begin position="97"/>
        <end position="115"/>
    </location>
</feature>
<feature type="transmembrane region" description="Helical" evidence="2">
    <location>
        <begin position="54"/>
        <end position="77"/>
    </location>
</feature>
<keyword evidence="2" id="KW-0812">Transmembrane</keyword>
<accession>A0AAD4M3Q5</accession>
<dbReference type="Proteomes" id="UP001203297">
    <property type="component" value="Unassembled WGS sequence"/>
</dbReference>
<feature type="transmembrane region" description="Helical" evidence="2">
    <location>
        <begin position="206"/>
        <end position="226"/>
    </location>
</feature>
<feature type="compositionally biased region" description="Low complexity" evidence="1">
    <location>
        <begin position="280"/>
        <end position="303"/>
    </location>
</feature>
<evidence type="ECO:0000313" key="3">
    <source>
        <dbReference type="EMBL" id="KAI0298461.1"/>
    </source>
</evidence>
<sequence length="338" mass="38118">MVDWNNPHIILSESLALIKLIHATDGIYIWEYFTTLWFEWEVLSRKRSWKPSMAIYFITRLAALAGVCAELVGFNLTVQFDCQAWLFTVLISQDRQITCYLAFALNSLLILIRTISIWERKLFISLFLTAIWLTNVAFLIYGVAIAKSVWFPLAGSCLILGSQKAKINVLVSAVTDLILLFAMIIGVMRLKSDSSIWRMLYRHGMLWIVLATVGQVPPTVFLFLNLNQPMNLMFQTPALVIMTICSTRLYRSLVGFQRRPAVFDSFLTSAPLASVPPLPRNVRLPRSSGGTPSMTTGSSVSATTGSLDVEFPTSYGRYRAEDLELIDDRLKVIKEEAD</sequence>
<dbReference type="EMBL" id="WTXG01000028">
    <property type="protein sequence ID" value="KAI0298461.1"/>
    <property type="molecule type" value="Genomic_DNA"/>
</dbReference>
<evidence type="ECO:0000256" key="2">
    <source>
        <dbReference type="SAM" id="Phobius"/>
    </source>
</evidence>
<gene>
    <name evidence="3" type="ORF">B0F90DRAFT_1818672</name>
</gene>
<comment type="caution">
    <text evidence="3">The sequence shown here is derived from an EMBL/GenBank/DDBJ whole genome shotgun (WGS) entry which is preliminary data.</text>
</comment>
<keyword evidence="2" id="KW-0472">Membrane</keyword>
<feature type="region of interest" description="Disordered" evidence="1">
    <location>
        <begin position="278"/>
        <end position="303"/>
    </location>
</feature>